<dbReference type="CDD" id="cd00452">
    <property type="entry name" value="KDPG_aldolase"/>
    <property type="match status" value="1"/>
</dbReference>
<gene>
    <name evidence="6" type="primary">kdgA_2</name>
    <name evidence="6" type="ORF">AM1BK_36240</name>
</gene>
<dbReference type="PANTHER" id="PTHR30246">
    <property type="entry name" value="2-KETO-3-DEOXY-6-PHOSPHOGLUCONATE ALDOLASE"/>
    <property type="match status" value="1"/>
</dbReference>
<dbReference type="NCBIfam" id="NF005119">
    <property type="entry name" value="PRK06552.1"/>
    <property type="match status" value="1"/>
</dbReference>
<keyword evidence="4" id="KW-0456">Lyase</keyword>
<sequence>MIAVLRAESKEMALRTIDAVVQGGITGLEITFTIPDAESVIKETVSAYQNNSDIVIGAGTVLDVITARIAIMSGAEFIVSPAFDQDIAELCNLYQVPYLPGCMTVTEMTAALRSGVDIIKLFPSNHFEPGFINAIKAPLPQVNIMPTGGINLDNIEQWVTAGSVAVGVGGSLFAPAKHGNYTKVTQIAKEYIDKFNEIKMVCQ</sequence>
<dbReference type="SUPFAM" id="SSF51569">
    <property type="entry name" value="Aldolase"/>
    <property type="match status" value="1"/>
</dbReference>
<dbReference type="Pfam" id="PF01081">
    <property type="entry name" value="Aldolase"/>
    <property type="match status" value="1"/>
</dbReference>
<evidence type="ECO:0000313" key="7">
    <source>
        <dbReference type="Proteomes" id="UP000637074"/>
    </source>
</evidence>
<comment type="caution">
    <text evidence="6">The sequence shown here is derived from an EMBL/GenBank/DDBJ whole genome shotgun (WGS) entry which is preliminary data.</text>
</comment>
<organism evidence="6 7">
    <name type="scientific">Neobacillus kokaensis</name>
    <dbReference type="NCBI Taxonomy" id="2759023"/>
    <lineage>
        <taxon>Bacteria</taxon>
        <taxon>Bacillati</taxon>
        <taxon>Bacillota</taxon>
        <taxon>Bacilli</taxon>
        <taxon>Bacillales</taxon>
        <taxon>Bacillaceae</taxon>
        <taxon>Neobacillus</taxon>
    </lineage>
</organism>
<reference evidence="6 7" key="1">
    <citation type="journal article" date="2022" name="Int. J. Syst. Evol. Microbiol.">
        <title>Neobacillus kokaensis sp. nov., isolated from soil.</title>
        <authorList>
            <person name="Yuki K."/>
            <person name="Matsubara H."/>
            <person name="Yamaguchi S."/>
        </authorList>
    </citation>
    <scope>NUCLEOTIDE SEQUENCE [LARGE SCALE GENOMIC DNA]</scope>
    <source>
        <strain evidence="6 7">LOB 377</strain>
    </source>
</reference>
<evidence type="ECO:0000256" key="3">
    <source>
        <dbReference type="ARBA" id="ARBA00011233"/>
    </source>
</evidence>
<dbReference type="EMBL" id="BNDS01000018">
    <property type="protein sequence ID" value="GHI00082.1"/>
    <property type="molecule type" value="Genomic_DNA"/>
</dbReference>
<dbReference type="InterPro" id="IPR000887">
    <property type="entry name" value="Aldlse_KDPG_KHG"/>
</dbReference>
<comment type="similarity">
    <text evidence="2">Belongs to the KHG/KDPG aldolase family.</text>
</comment>
<proteinExistence type="inferred from homology"/>
<protein>
    <submittedName>
        <fullName evidence="6">2-dehydro-3-deoxy-phosphogluconate aldolase</fullName>
    </submittedName>
</protein>
<evidence type="ECO:0000256" key="5">
    <source>
        <dbReference type="ARBA" id="ARBA00023277"/>
    </source>
</evidence>
<evidence type="ECO:0000313" key="6">
    <source>
        <dbReference type="EMBL" id="GHI00082.1"/>
    </source>
</evidence>
<name>A0ABQ3N7S4_9BACI</name>
<accession>A0ABQ3N7S4</accession>
<comment type="subunit">
    <text evidence="3">Homotrimer.</text>
</comment>
<evidence type="ECO:0000256" key="2">
    <source>
        <dbReference type="ARBA" id="ARBA00006906"/>
    </source>
</evidence>
<evidence type="ECO:0000256" key="1">
    <source>
        <dbReference type="ARBA" id="ARBA00004761"/>
    </source>
</evidence>
<evidence type="ECO:0000256" key="4">
    <source>
        <dbReference type="ARBA" id="ARBA00023239"/>
    </source>
</evidence>
<keyword evidence="5" id="KW-0119">Carbohydrate metabolism</keyword>
<dbReference type="PANTHER" id="PTHR30246:SF1">
    <property type="entry name" value="2-DEHYDRO-3-DEOXY-6-PHOSPHOGALACTONATE ALDOLASE-RELATED"/>
    <property type="match status" value="1"/>
</dbReference>
<comment type="pathway">
    <text evidence="1">Carbohydrate acid metabolism.</text>
</comment>
<dbReference type="InterPro" id="IPR013785">
    <property type="entry name" value="Aldolase_TIM"/>
</dbReference>
<dbReference type="Gene3D" id="3.20.20.70">
    <property type="entry name" value="Aldolase class I"/>
    <property type="match status" value="1"/>
</dbReference>
<dbReference type="Proteomes" id="UP000637074">
    <property type="component" value="Unassembled WGS sequence"/>
</dbReference>
<dbReference type="NCBIfam" id="TIGR01182">
    <property type="entry name" value="eda"/>
    <property type="match status" value="1"/>
</dbReference>
<keyword evidence="7" id="KW-1185">Reference proteome</keyword>